<dbReference type="AlphaFoldDB" id="G8R0U8"/>
<dbReference type="eggNOG" id="COG2067">
    <property type="taxonomic scope" value="Bacteria"/>
</dbReference>
<feature type="chain" id="PRO_5003515483" description="DUF3308 domain-containing protein" evidence="1">
    <location>
        <begin position="26"/>
        <end position="347"/>
    </location>
</feature>
<feature type="signal peptide" evidence="1">
    <location>
        <begin position="1"/>
        <end position="25"/>
    </location>
</feature>
<dbReference type="KEGG" id="oho:Oweho_2867"/>
<dbReference type="EMBL" id="CP003156">
    <property type="protein sequence ID" value="AEV33825.1"/>
    <property type="molecule type" value="Genomic_DNA"/>
</dbReference>
<dbReference type="OrthoDB" id="9807473at2"/>
<accession>G8R0U8</accession>
<keyword evidence="1" id="KW-0732">Signal</keyword>
<dbReference type="Proteomes" id="UP000005631">
    <property type="component" value="Chromosome"/>
</dbReference>
<gene>
    <name evidence="2" type="ordered locus">Oweho_2867</name>
</gene>
<evidence type="ECO:0000256" key="1">
    <source>
        <dbReference type="SAM" id="SignalP"/>
    </source>
</evidence>
<reference evidence="2 3" key="1">
    <citation type="journal article" date="2012" name="Stand. Genomic Sci.">
        <title>Genome sequence of the orange-pigmented seawater bacterium Owenweeksia hongkongensis type strain (UST20020801(T)).</title>
        <authorList>
            <person name="Riedel T."/>
            <person name="Held B."/>
            <person name="Nolan M."/>
            <person name="Lucas S."/>
            <person name="Lapidus A."/>
            <person name="Tice H."/>
            <person name="Del Rio T.G."/>
            <person name="Cheng J.F."/>
            <person name="Han C."/>
            <person name="Tapia R."/>
            <person name="Goodwin L.A."/>
            <person name="Pitluck S."/>
            <person name="Liolios K."/>
            <person name="Mavromatis K."/>
            <person name="Pagani I."/>
            <person name="Ivanova N."/>
            <person name="Mikhailova N."/>
            <person name="Pati A."/>
            <person name="Chen A."/>
            <person name="Palaniappan K."/>
            <person name="Rohde M."/>
            <person name="Tindall B.J."/>
            <person name="Detter J.C."/>
            <person name="Goker M."/>
            <person name="Woyke T."/>
            <person name="Bristow J."/>
            <person name="Eisen J.A."/>
            <person name="Markowitz V."/>
            <person name="Hugenholtz P."/>
            <person name="Klenk H.P."/>
            <person name="Kyrpides N.C."/>
        </authorList>
    </citation>
    <scope>NUCLEOTIDE SEQUENCE</scope>
    <source>
        <strain evidence="3">DSM 17368 / JCM 12287 / NRRL B-23963</strain>
    </source>
</reference>
<sequence>MLRMKKRIKYSAVLALALMGGSAIAGNPQRAGQAGASELMINPWARSAGWGGVNVAGVKGLDATYVNIAGIANTESTEIAFSNSQWLVGSEISINSFGFNQKVGANGVMGANVTIMDYGDIERTTEANPDGGIGYFSPSTAIFGVSYAQRFTESILGGVNIKIFSQSAQDLNASAVCFDAGVQYVTGDEKELKFGVTLKNVGPSATYKGDGQTVNLAVPTGGYSQNYEEKSASFELPALLGLGASYDFNFTDQRLTLAAAFQSNSFEKDLVNVGAEYSIKEMVIVHAGYTQLIGGDDSGLETTAYTGLAAGLGLNVALGESKLLIDYSYRATKTFSGTHSIGIGFSL</sequence>
<name>G8R0U8_OWEHD</name>
<organism evidence="2 3">
    <name type="scientific">Owenweeksia hongkongensis (strain DSM 17368 / CIP 108786 / JCM 12287 / NRRL B-23963 / UST20020801)</name>
    <dbReference type="NCBI Taxonomy" id="926562"/>
    <lineage>
        <taxon>Bacteria</taxon>
        <taxon>Pseudomonadati</taxon>
        <taxon>Bacteroidota</taxon>
        <taxon>Flavobacteriia</taxon>
        <taxon>Flavobacteriales</taxon>
        <taxon>Owenweeksiaceae</taxon>
        <taxon>Owenweeksia</taxon>
    </lineage>
</organism>
<protein>
    <recommendedName>
        <fullName evidence="4">DUF3308 domain-containing protein</fullName>
    </recommendedName>
</protein>
<dbReference type="HOGENOM" id="CLU_067062_0_0_10"/>
<proteinExistence type="predicted"/>
<evidence type="ECO:0000313" key="3">
    <source>
        <dbReference type="Proteomes" id="UP000005631"/>
    </source>
</evidence>
<keyword evidence="3" id="KW-1185">Reference proteome</keyword>
<evidence type="ECO:0008006" key="4">
    <source>
        <dbReference type="Google" id="ProtNLM"/>
    </source>
</evidence>
<dbReference type="Gene3D" id="2.40.160.60">
    <property type="entry name" value="Outer membrane protein transport protein (OMPP1/FadL/TodX)"/>
    <property type="match status" value="1"/>
</dbReference>
<dbReference type="STRING" id="926562.Oweho_2867"/>
<dbReference type="Pfam" id="PF11751">
    <property type="entry name" value="PorP_SprF"/>
    <property type="match status" value="1"/>
</dbReference>
<evidence type="ECO:0000313" key="2">
    <source>
        <dbReference type="EMBL" id="AEV33825.1"/>
    </source>
</evidence>
<dbReference type="NCBIfam" id="NF033709">
    <property type="entry name" value="PorV_fam"/>
    <property type="match status" value="1"/>
</dbReference>
<dbReference type="InterPro" id="IPR019861">
    <property type="entry name" value="PorP/SprF_Bacteroidetes"/>
</dbReference>
<dbReference type="SUPFAM" id="SSF56935">
    <property type="entry name" value="Porins"/>
    <property type="match status" value="1"/>
</dbReference>